<gene>
    <name evidence="1" type="ORF">TNCV_4199981</name>
</gene>
<dbReference type="Proteomes" id="UP000887159">
    <property type="component" value="Unassembled WGS sequence"/>
</dbReference>
<accession>A0A8X6WB05</accession>
<dbReference type="Gene3D" id="3.30.420.10">
    <property type="entry name" value="Ribonuclease H-like superfamily/Ribonuclease H"/>
    <property type="match status" value="1"/>
</dbReference>
<proteinExistence type="predicted"/>
<evidence type="ECO:0000313" key="1">
    <source>
        <dbReference type="EMBL" id="GFY31687.1"/>
    </source>
</evidence>
<name>A0A8X6WB05_TRICX</name>
<evidence type="ECO:0000313" key="2">
    <source>
        <dbReference type="Proteomes" id="UP000887159"/>
    </source>
</evidence>
<dbReference type="EMBL" id="BMAU01021400">
    <property type="protein sequence ID" value="GFY31687.1"/>
    <property type="molecule type" value="Genomic_DNA"/>
</dbReference>
<reference evidence="1" key="1">
    <citation type="submission" date="2020-08" db="EMBL/GenBank/DDBJ databases">
        <title>Multicomponent nature underlies the extraordinary mechanical properties of spider dragline silk.</title>
        <authorList>
            <person name="Kono N."/>
            <person name="Nakamura H."/>
            <person name="Mori M."/>
            <person name="Yoshida Y."/>
            <person name="Ohtoshi R."/>
            <person name="Malay A.D."/>
            <person name="Moran D.A.P."/>
            <person name="Tomita M."/>
            <person name="Numata K."/>
            <person name="Arakawa K."/>
        </authorList>
    </citation>
    <scope>NUCLEOTIDE SEQUENCE</scope>
</reference>
<dbReference type="InterPro" id="IPR036397">
    <property type="entry name" value="RNaseH_sf"/>
</dbReference>
<dbReference type="AlphaFoldDB" id="A0A8X6WB05"/>
<protein>
    <submittedName>
        <fullName evidence="1">Uncharacterized protein</fullName>
    </submittedName>
</protein>
<organism evidence="1 2">
    <name type="scientific">Trichonephila clavipes</name>
    <name type="common">Golden silk orbweaver</name>
    <name type="synonym">Nephila clavipes</name>
    <dbReference type="NCBI Taxonomy" id="2585209"/>
    <lineage>
        <taxon>Eukaryota</taxon>
        <taxon>Metazoa</taxon>
        <taxon>Ecdysozoa</taxon>
        <taxon>Arthropoda</taxon>
        <taxon>Chelicerata</taxon>
        <taxon>Arachnida</taxon>
        <taxon>Araneae</taxon>
        <taxon>Araneomorphae</taxon>
        <taxon>Entelegynae</taxon>
        <taxon>Araneoidea</taxon>
        <taxon>Nephilidae</taxon>
        <taxon>Trichonephila</taxon>
    </lineage>
</organism>
<dbReference type="GO" id="GO:0003676">
    <property type="term" value="F:nucleic acid binding"/>
    <property type="evidence" value="ECO:0007669"/>
    <property type="project" value="InterPro"/>
</dbReference>
<comment type="caution">
    <text evidence="1">The sequence shown here is derived from an EMBL/GenBank/DDBJ whole genome shotgun (WGS) entry which is preliminary data.</text>
</comment>
<keyword evidence="2" id="KW-1185">Reference proteome</keyword>
<sequence>MPQNINICTGSLLGIERRHRRTTTPQLARDHAAVSGRTTRPTVLQRLAFRERDIRHMDWPSKSVVLNPIEHIWDGLGKAIS</sequence>